<sequence>MQPDGRRIELGWNRLGQLIEEKGANGGVTRWRYDERGRQIVRRDPRGAITRYEWNAADRLQAVYLPGGGSRRFEYNAYGKVTAEWDELGRETRNEYHPGLHLVSRRINPDGSELKYRNDNAKLFLSEIENEHGEQHRIHYFPNGLVARETGFDGRTTAYRYDLNGHLNEKVEFGKQETELVTRYERDPMGGCLKKPCPMAMKSSSAMTSTVSGPMWMMAPSHSPLNTMLQAICWPSIRAGLPAISSMMPWGGWPTGSCPMATSWLTTTCMAS</sequence>
<dbReference type="AlphaFoldDB" id="A0A653KVY6"/>
<dbReference type="PANTHER" id="PTHR32305">
    <property type="match status" value="1"/>
</dbReference>
<dbReference type="Proteomes" id="UP000439123">
    <property type="component" value="Unassembled WGS sequence"/>
</dbReference>
<evidence type="ECO:0000313" key="2">
    <source>
        <dbReference type="Proteomes" id="UP000439123"/>
    </source>
</evidence>
<dbReference type="InterPro" id="IPR050708">
    <property type="entry name" value="T6SS_VgrG/RHS"/>
</dbReference>
<protein>
    <recommendedName>
        <fullName evidence="3">RHS repeat protein</fullName>
    </recommendedName>
</protein>
<dbReference type="InterPro" id="IPR006530">
    <property type="entry name" value="YD"/>
</dbReference>
<dbReference type="InterPro" id="IPR031325">
    <property type="entry name" value="RHS_repeat"/>
</dbReference>
<dbReference type="PANTHER" id="PTHR32305:SF15">
    <property type="entry name" value="PROTEIN RHSA-RELATED"/>
    <property type="match status" value="1"/>
</dbReference>
<dbReference type="Pfam" id="PF05593">
    <property type="entry name" value="RHS_repeat"/>
    <property type="match status" value="1"/>
</dbReference>
<gene>
    <name evidence="1" type="ORF">AERO8C_150097</name>
</gene>
<dbReference type="NCBIfam" id="TIGR01643">
    <property type="entry name" value="YD_repeat_2x"/>
    <property type="match status" value="2"/>
</dbReference>
<reference evidence="1 2" key="1">
    <citation type="submission" date="2019-10" db="EMBL/GenBank/DDBJ databases">
        <authorList>
            <person name="Karimi E."/>
        </authorList>
    </citation>
    <scope>NUCLEOTIDE SEQUENCE [LARGE SCALE GENOMIC DNA]</scope>
    <source>
        <strain evidence="1">Aeromonas sp. 8C</strain>
    </source>
</reference>
<organism evidence="1 2">
    <name type="scientific">Aeromonas veronii</name>
    <dbReference type="NCBI Taxonomy" id="654"/>
    <lineage>
        <taxon>Bacteria</taxon>
        <taxon>Pseudomonadati</taxon>
        <taxon>Pseudomonadota</taxon>
        <taxon>Gammaproteobacteria</taxon>
        <taxon>Aeromonadales</taxon>
        <taxon>Aeromonadaceae</taxon>
        <taxon>Aeromonas</taxon>
    </lineage>
</organism>
<dbReference type="EMBL" id="CABWLC010000007">
    <property type="protein sequence ID" value="VXA83255.1"/>
    <property type="molecule type" value="Genomic_DNA"/>
</dbReference>
<proteinExistence type="predicted"/>
<evidence type="ECO:0008006" key="3">
    <source>
        <dbReference type="Google" id="ProtNLM"/>
    </source>
</evidence>
<evidence type="ECO:0000313" key="1">
    <source>
        <dbReference type="EMBL" id="VXA83255.1"/>
    </source>
</evidence>
<accession>A0A653KVY6</accession>
<name>A0A653KVY6_AERVE</name>
<dbReference type="RefSeq" id="WP_407704677.1">
    <property type="nucleotide sequence ID" value="NZ_JAAKUO010000001.1"/>
</dbReference>
<dbReference type="Gene3D" id="2.180.10.10">
    <property type="entry name" value="RHS repeat-associated core"/>
    <property type="match status" value="2"/>
</dbReference>